<evidence type="ECO:0000256" key="2">
    <source>
        <dbReference type="ARBA" id="ARBA00023125"/>
    </source>
</evidence>
<proteinExistence type="predicted"/>
<dbReference type="Gene3D" id="1.10.10.60">
    <property type="entry name" value="Homeodomain-like"/>
    <property type="match status" value="1"/>
</dbReference>
<dbReference type="PANTHER" id="PTHR47893">
    <property type="entry name" value="REGULATORY PROTEIN PCHR"/>
    <property type="match status" value="1"/>
</dbReference>
<evidence type="ECO:0000259" key="4">
    <source>
        <dbReference type="PROSITE" id="PS01124"/>
    </source>
</evidence>
<dbReference type="PROSITE" id="PS01124">
    <property type="entry name" value="HTH_ARAC_FAMILY_2"/>
    <property type="match status" value="1"/>
</dbReference>
<evidence type="ECO:0000313" key="5">
    <source>
        <dbReference type="EMBL" id="UUX49025.1"/>
    </source>
</evidence>
<evidence type="ECO:0000256" key="1">
    <source>
        <dbReference type="ARBA" id="ARBA00023015"/>
    </source>
</evidence>
<keyword evidence="1" id="KW-0805">Transcription regulation</keyword>
<dbReference type="InterPro" id="IPR053142">
    <property type="entry name" value="PchR_regulatory_protein"/>
</dbReference>
<dbReference type="PROSITE" id="PS00041">
    <property type="entry name" value="HTH_ARAC_FAMILY_1"/>
    <property type="match status" value="1"/>
</dbReference>
<name>A0A9J7AR17_9PROT</name>
<organism evidence="5 6">
    <name type="scientific">Nisaea acidiphila</name>
    <dbReference type="NCBI Taxonomy" id="1862145"/>
    <lineage>
        <taxon>Bacteria</taxon>
        <taxon>Pseudomonadati</taxon>
        <taxon>Pseudomonadota</taxon>
        <taxon>Alphaproteobacteria</taxon>
        <taxon>Rhodospirillales</taxon>
        <taxon>Thalassobaculaceae</taxon>
        <taxon>Nisaea</taxon>
    </lineage>
</organism>
<dbReference type="SUPFAM" id="SSF46689">
    <property type="entry name" value="Homeodomain-like"/>
    <property type="match status" value="2"/>
</dbReference>
<dbReference type="KEGG" id="naci:NUH88_16670"/>
<feature type="domain" description="HTH araC/xylS-type" evidence="4">
    <location>
        <begin position="220"/>
        <end position="318"/>
    </location>
</feature>
<protein>
    <submittedName>
        <fullName evidence="5">AraC family transcriptional regulator</fullName>
    </submittedName>
</protein>
<evidence type="ECO:0000313" key="6">
    <source>
        <dbReference type="Proteomes" id="UP001060336"/>
    </source>
</evidence>
<accession>A0A9J7AR17</accession>
<keyword evidence="6" id="KW-1185">Reference proteome</keyword>
<sequence>MASMDLSFQDLSRQVRADASFYRMLGSTGEEAPVVLRGEFFIADFRSGLHIHATDAVEQSNTATELALEPHMSVSVVLDGATSAAIDGVPLNLSVPKGAEAGGLIWSVARPARLKRTIRRGQRIQKINISVSAAWIEDFLAHGEAPNRMLSQFSSTHLAIRSWRPAFDTVLGARKLLDCLGSEGSLNRLSLEMLALRILRDAFESIERPANGQPGNDRALLLRDYIAENLSGELSLNSIAAATGMSVSTMQRVFKDAFGVTVVDHLRRARLEIAHRALVEDGMPIQQAAFLAGYSSAANFATAYRRIFGRAPSEARLTDALEDNAPFVNG</sequence>
<dbReference type="GO" id="GO:0003700">
    <property type="term" value="F:DNA-binding transcription factor activity"/>
    <property type="evidence" value="ECO:0007669"/>
    <property type="project" value="InterPro"/>
</dbReference>
<dbReference type="InterPro" id="IPR009057">
    <property type="entry name" value="Homeodomain-like_sf"/>
</dbReference>
<reference evidence="5" key="1">
    <citation type="submission" date="2022-08" db="EMBL/GenBank/DDBJ databases">
        <title>Nisaea acidiphila sp. nov., isolated from a marine algal debris and emended description of the genus Nisaea Urios et al. 2008.</title>
        <authorList>
            <person name="Kwon K."/>
        </authorList>
    </citation>
    <scope>NUCLEOTIDE SEQUENCE</scope>
    <source>
        <strain evidence="5">MEBiC11861</strain>
    </source>
</reference>
<keyword evidence="2" id="KW-0238">DNA-binding</keyword>
<dbReference type="PANTHER" id="PTHR47893:SF1">
    <property type="entry name" value="REGULATORY PROTEIN PCHR"/>
    <property type="match status" value="1"/>
</dbReference>
<dbReference type="AlphaFoldDB" id="A0A9J7AR17"/>
<keyword evidence="3" id="KW-0804">Transcription</keyword>
<dbReference type="InterPro" id="IPR018060">
    <property type="entry name" value="HTH_AraC"/>
</dbReference>
<dbReference type="Pfam" id="PF12833">
    <property type="entry name" value="HTH_18"/>
    <property type="match status" value="1"/>
</dbReference>
<dbReference type="EMBL" id="CP102480">
    <property type="protein sequence ID" value="UUX49025.1"/>
    <property type="molecule type" value="Genomic_DNA"/>
</dbReference>
<dbReference type="RefSeq" id="WP_257767526.1">
    <property type="nucleotide sequence ID" value="NZ_CP102480.1"/>
</dbReference>
<dbReference type="GO" id="GO:0043565">
    <property type="term" value="F:sequence-specific DNA binding"/>
    <property type="evidence" value="ECO:0007669"/>
    <property type="project" value="InterPro"/>
</dbReference>
<gene>
    <name evidence="5" type="ORF">NUH88_16670</name>
</gene>
<evidence type="ECO:0000256" key="3">
    <source>
        <dbReference type="ARBA" id="ARBA00023163"/>
    </source>
</evidence>
<dbReference type="SMART" id="SM00342">
    <property type="entry name" value="HTH_ARAC"/>
    <property type="match status" value="1"/>
</dbReference>
<dbReference type="Proteomes" id="UP001060336">
    <property type="component" value="Chromosome"/>
</dbReference>
<dbReference type="InterPro" id="IPR018062">
    <property type="entry name" value="HTH_AraC-typ_CS"/>
</dbReference>